<dbReference type="SUPFAM" id="SSF48452">
    <property type="entry name" value="TPR-like"/>
    <property type="match status" value="1"/>
</dbReference>
<dbReference type="EMBL" id="CP029145">
    <property type="protein sequence ID" value="AWM33247.1"/>
    <property type="molecule type" value="Genomic_DNA"/>
</dbReference>
<dbReference type="Proteomes" id="UP000245999">
    <property type="component" value="Chromosome"/>
</dbReference>
<feature type="chain" id="PRO_5016399123" evidence="1">
    <location>
        <begin position="29"/>
        <end position="508"/>
    </location>
</feature>
<feature type="signal peptide" evidence="1">
    <location>
        <begin position="1"/>
        <end position="28"/>
    </location>
</feature>
<proteinExistence type="predicted"/>
<name>A0A2Z3GNJ5_9BACT</name>
<accession>A0A2Z3GNJ5</accession>
<protein>
    <submittedName>
        <fullName evidence="2">SusD/RagB family nutrient-binding outer membrane lipoprotein</fullName>
    </submittedName>
</protein>
<keyword evidence="3" id="KW-1185">Reference proteome</keyword>
<dbReference type="AlphaFoldDB" id="A0A2Z3GNJ5"/>
<keyword evidence="1" id="KW-0732">Signal</keyword>
<dbReference type="OrthoDB" id="622163at2"/>
<dbReference type="PROSITE" id="PS51257">
    <property type="entry name" value="PROKAR_LIPOPROTEIN"/>
    <property type="match status" value="1"/>
</dbReference>
<dbReference type="InterPro" id="IPR041662">
    <property type="entry name" value="SusD-like_2"/>
</dbReference>
<reference evidence="3" key="1">
    <citation type="submission" date="2018-04" db="EMBL/GenBank/DDBJ databases">
        <title>Complete genome of Antarctic heterotrophic bacterium Hymenobacter nivis.</title>
        <authorList>
            <person name="Terashima M."/>
        </authorList>
    </citation>
    <scope>NUCLEOTIDE SEQUENCE [LARGE SCALE GENOMIC DNA]</scope>
    <source>
        <strain evidence="3">NBRC 111535</strain>
    </source>
</reference>
<keyword evidence="2" id="KW-0449">Lipoprotein</keyword>
<evidence type="ECO:0000313" key="3">
    <source>
        <dbReference type="Proteomes" id="UP000245999"/>
    </source>
</evidence>
<gene>
    <name evidence="2" type="ORF">DDQ68_10925</name>
</gene>
<evidence type="ECO:0000256" key="1">
    <source>
        <dbReference type="SAM" id="SignalP"/>
    </source>
</evidence>
<dbReference type="Pfam" id="PF12771">
    <property type="entry name" value="SusD-like_2"/>
    <property type="match status" value="1"/>
</dbReference>
<evidence type="ECO:0000313" key="2">
    <source>
        <dbReference type="EMBL" id="AWM33247.1"/>
    </source>
</evidence>
<dbReference type="KEGG" id="hnv:DDQ68_10925"/>
<organism evidence="2 3">
    <name type="scientific">Hymenobacter nivis</name>
    <dbReference type="NCBI Taxonomy" id="1850093"/>
    <lineage>
        <taxon>Bacteria</taxon>
        <taxon>Pseudomonadati</taxon>
        <taxon>Bacteroidota</taxon>
        <taxon>Cytophagia</taxon>
        <taxon>Cytophagales</taxon>
        <taxon>Hymenobacteraceae</taxon>
        <taxon>Hymenobacter</taxon>
    </lineage>
</organism>
<sequence length="508" mass="54709">MKNLYSFRYSALATAALAVASCSPNNFLDVNASPNSPTVVPPSVQLPAITVGTGFVVGNTLGRDGDLFTQHYAGIANQPATEDRYVINGNYDNEWQGDLYGNNLIGAQTLITSTQATSPAYSGIAKLIKAYNFALTTDMWGDIPYSQALQGLANLHPVFDKQQDIYEGATGIQSLFDLVRDGLADLDKTSALTPGADDVVYGGNLAKWRKVGNMLLLKFANTVSSKDPALATKVINEVLAKGVGGSAAINANGDDFAVPFGPAVGNTNPFYSYNVTNRPDDQMASTRFLDSLAAYKDPRLPKYFTTTPGNPTPTETTSFGKFTGFENGNNIVAPARNADPAKTSRSVYGAYVLNDPKSGAAGAGPIRLLTNFQRAFILAESAIRLKTAGDADALYKEGIRRSMEETGLTTAEIDAYFTANPAIVGLHGTDDQKVDQILRQKWMAWLGNGYESFNDYRRTGRPRLQPALNVVVTPNIPQRLLYPPSEVSGNRDNVPTTVISDPVWWASK</sequence>
<dbReference type="Gene3D" id="1.25.40.390">
    <property type="match status" value="1"/>
</dbReference>
<dbReference type="InterPro" id="IPR011990">
    <property type="entry name" value="TPR-like_helical_dom_sf"/>
</dbReference>